<feature type="transmembrane region" description="Helical" evidence="1">
    <location>
        <begin position="88"/>
        <end position="106"/>
    </location>
</feature>
<reference evidence="2 3" key="1">
    <citation type="submission" date="2024-09" db="EMBL/GenBank/DDBJ databases">
        <authorList>
            <person name="Sun Q."/>
            <person name="Mori K."/>
        </authorList>
    </citation>
    <scope>NUCLEOTIDE SEQUENCE [LARGE SCALE GENOMIC DNA]</scope>
    <source>
        <strain evidence="2 3">NCAIM B.02604</strain>
    </source>
</reference>
<dbReference type="Pfam" id="PF05437">
    <property type="entry name" value="AzlD"/>
    <property type="match status" value="1"/>
</dbReference>
<protein>
    <submittedName>
        <fullName evidence="2">AzlD domain-containing protein</fullName>
    </submittedName>
</protein>
<accession>A0ABV6PDH4</accession>
<sequence length="109" mass="11311">MTELINPTVIAAVALLAIGTFVLRALGPTVGGRLEKRPLLKRAVQAATYLLLIGVSITATLGSSLETFSVARLCGVLTGGILAWRKAGFLWIVVAASATTAILRLLGLP</sequence>
<keyword evidence="1" id="KW-0812">Transmembrane</keyword>
<keyword evidence="3" id="KW-1185">Reference proteome</keyword>
<evidence type="ECO:0000313" key="2">
    <source>
        <dbReference type="EMBL" id="MFC0582422.1"/>
    </source>
</evidence>
<evidence type="ECO:0000313" key="3">
    <source>
        <dbReference type="Proteomes" id="UP001589862"/>
    </source>
</evidence>
<comment type="caution">
    <text evidence="2">The sequence shown here is derived from an EMBL/GenBank/DDBJ whole genome shotgun (WGS) entry which is preliminary data.</text>
</comment>
<feature type="transmembrane region" description="Helical" evidence="1">
    <location>
        <begin position="47"/>
        <end position="68"/>
    </location>
</feature>
<name>A0ABV6PDH4_9MICC</name>
<dbReference type="InterPro" id="IPR008407">
    <property type="entry name" value="Brnchd-chn_aa_trnsp_AzlD"/>
</dbReference>
<proteinExistence type="predicted"/>
<evidence type="ECO:0000256" key="1">
    <source>
        <dbReference type="SAM" id="Phobius"/>
    </source>
</evidence>
<gene>
    <name evidence="2" type="ORF">ACFFFR_08520</name>
</gene>
<keyword evidence="1" id="KW-0472">Membrane</keyword>
<dbReference type="Proteomes" id="UP001589862">
    <property type="component" value="Unassembled WGS sequence"/>
</dbReference>
<organism evidence="2 3">
    <name type="scientific">Micrococcoides hystricis</name>
    <dbReference type="NCBI Taxonomy" id="1572761"/>
    <lineage>
        <taxon>Bacteria</taxon>
        <taxon>Bacillati</taxon>
        <taxon>Actinomycetota</taxon>
        <taxon>Actinomycetes</taxon>
        <taxon>Micrococcales</taxon>
        <taxon>Micrococcaceae</taxon>
        <taxon>Micrococcoides</taxon>
    </lineage>
</organism>
<feature type="transmembrane region" description="Helical" evidence="1">
    <location>
        <begin position="6"/>
        <end position="26"/>
    </location>
</feature>
<keyword evidence="1" id="KW-1133">Transmembrane helix</keyword>
<dbReference type="EMBL" id="JBHLUB010000030">
    <property type="protein sequence ID" value="MFC0582422.1"/>
    <property type="molecule type" value="Genomic_DNA"/>
</dbReference>
<dbReference type="RefSeq" id="WP_377459566.1">
    <property type="nucleotide sequence ID" value="NZ_JBHLUB010000030.1"/>
</dbReference>